<dbReference type="STRING" id="39841.SAMN05660836_01598"/>
<dbReference type="GO" id="GO:0016020">
    <property type="term" value="C:membrane"/>
    <property type="evidence" value="ECO:0007669"/>
    <property type="project" value="InterPro"/>
</dbReference>
<dbReference type="GO" id="GO:0051301">
    <property type="term" value="P:cell division"/>
    <property type="evidence" value="ECO:0007669"/>
    <property type="project" value="UniProtKB-KW"/>
</dbReference>
<feature type="transmembrane region" description="Helical" evidence="1">
    <location>
        <begin position="265"/>
        <end position="284"/>
    </location>
</feature>
<sequence length="296" mass="33496">MQARFVLLWVLREVKASWPYFLATVLCVGWAVFLGSVALQGREIWRCITPSWASQTTTIVLMKPGVEDGVIDKIRQSLEASPWVESFEVFQGEKALLDFRARNPDLAHIVEDLDPAYIPVYFRIITAEKCLADFVRCEEFLKSLGSMEVVDRLYSGFLLAGRVFRWFDHAGKVLLFFAVIFLILGLLIAVLLIRLTCEARSRELYLWETLGASPQMIKIPFLIYSSFAIFLGIVTAWVIFGFAGFFVPSGEGSCLPAKLSKCSGLLLPGLLVWALTLVVVDVTLRSMRRKRKWDAR</sequence>
<feature type="transmembrane region" description="Helical" evidence="1">
    <location>
        <begin position="173"/>
        <end position="193"/>
    </location>
</feature>
<dbReference type="EMBL" id="FOUU01000004">
    <property type="protein sequence ID" value="SFM81840.1"/>
    <property type="molecule type" value="Genomic_DNA"/>
</dbReference>
<feature type="transmembrane region" description="Helical" evidence="1">
    <location>
        <begin position="20"/>
        <end position="39"/>
    </location>
</feature>
<dbReference type="PANTHER" id="PTHR47755">
    <property type="entry name" value="CELL DIVISION PROTEIN FTSX"/>
    <property type="match status" value="1"/>
</dbReference>
<organism evidence="2 3">
    <name type="scientific">Thermodesulforhabdus norvegica</name>
    <dbReference type="NCBI Taxonomy" id="39841"/>
    <lineage>
        <taxon>Bacteria</taxon>
        <taxon>Pseudomonadati</taxon>
        <taxon>Thermodesulfobacteriota</taxon>
        <taxon>Syntrophobacteria</taxon>
        <taxon>Syntrophobacterales</taxon>
        <taxon>Thermodesulforhabdaceae</taxon>
        <taxon>Thermodesulforhabdus</taxon>
    </lineage>
</organism>
<evidence type="ECO:0000313" key="3">
    <source>
        <dbReference type="Proteomes" id="UP000199611"/>
    </source>
</evidence>
<accession>A0A1I4TZ39</accession>
<reference evidence="2 3" key="1">
    <citation type="submission" date="2016-10" db="EMBL/GenBank/DDBJ databases">
        <authorList>
            <person name="de Groot N.N."/>
        </authorList>
    </citation>
    <scope>NUCLEOTIDE SEQUENCE [LARGE SCALE GENOMIC DNA]</scope>
    <source>
        <strain evidence="2 3">DSM 9990</strain>
    </source>
</reference>
<keyword evidence="3" id="KW-1185">Reference proteome</keyword>
<name>A0A1I4TZ39_9BACT</name>
<proteinExistence type="predicted"/>
<dbReference type="Proteomes" id="UP000199611">
    <property type="component" value="Unassembled WGS sequence"/>
</dbReference>
<keyword evidence="1" id="KW-0472">Membrane</keyword>
<gene>
    <name evidence="2" type="ORF">SAMN05660836_01598</name>
</gene>
<protein>
    <submittedName>
        <fullName evidence="2">Cell division protein FtsX</fullName>
    </submittedName>
</protein>
<dbReference type="RefSeq" id="WP_093394831.1">
    <property type="nucleotide sequence ID" value="NZ_FOUU01000004.1"/>
</dbReference>
<feature type="transmembrane region" description="Helical" evidence="1">
    <location>
        <begin position="221"/>
        <end position="245"/>
    </location>
</feature>
<keyword evidence="1" id="KW-1133">Transmembrane helix</keyword>
<evidence type="ECO:0000313" key="2">
    <source>
        <dbReference type="EMBL" id="SFM81840.1"/>
    </source>
</evidence>
<dbReference type="Gene3D" id="3.30.70.3040">
    <property type="match status" value="1"/>
</dbReference>
<keyword evidence="1" id="KW-0812">Transmembrane</keyword>
<dbReference type="InterPro" id="IPR004513">
    <property type="entry name" value="FtsX"/>
</dbReference>
<dbReference type="PANTHER" id="PTHR47755:SF1">
    <property type="entry name" value="CELL DIVISION PROTEIN FTSX"/>
    <property type="match status" value="1"/>
</dbReference>
<dbReference type="AlphaFoldDB" id="A0A1I4TZ39"/>
<evidence type="ECO:0000256" key="1">
    <source>
        <dbReference type="SAM" id="Phobius"/>
    </source>
</evidence>
<keyword evidence="2" id="KW-0131">Cell cycle</keyword>
<keyword evidence="2" id="KW-0132">Cell division</keyword>